<feature type="region of interest" description="Disordered" evidence="1">
    <location>
        <begin position="1"/>
        <end position="21"/>
    </location>
</feature>
<dbReference type="PANTHER" id="PTHR21115">
    <property type="entry name" value="GH06117P-RELATED"/>
    <property type="match status" value="1"/>
</dbReference>
<reference evidence="4" key="1">
    <citation type="submission" date="2025-08" db="UniProtKB">
        <authorList>
            <consortium name="RefSeq"/>
        </authorList>
    </citation>
    <scope>IDENTIFICATION</scope>
    <source>
        <tissue evidence="4">Total insect</tissue>
    </source>
</reference>
<gene>
    <name evidence="4" type="primary">LOC117645238</name>
</gene>
<dbReference type="GeneID" id="117645238"/>
<sequence>MTEQEDGSDPPPPTLSWEDKAREEQQRYLELLGTREYDSYRRRMPSICNLLLNGFCKCHEDDDGMCDNESEMVALRTKIGFALCGQPTTIPSEENCFTGYSGDKLKTISKVFDQIVNRQHRNTVLMGTIFISLEKMDGSDVLSIPIFRIPNPDIQEEYWFVDPSGRLYKNWNDFLQNNKLYKSKCCFPKDGVYGGDSEGKVEVDFGLTPASTLTGKVISYVDTAATVGSIAAGICMFFPPMALPSAAACGVVSFYSTVRGSMELADRSTHGQSLTDREAGRQWLSLAGTALGLGSAGGMAAVKIMTREGRVVSTIVTNFVTGLSVSSGVANGINILENAWTIKEQEEWLSLQGFQLAVSVLFFAHSLANFRTARSVVVETQTQVLNDHSAGLSRRQRNLFAGMQRDTLNVEPDPIIGRAKIIKDLNHISNKSEFFGQILKSNKQARKNDQPVQRFKFGNLVQGTQDGPINQAVQTSSPAQNVFLRQTTAFSPLEPTQFKNVSPRYLRPHEPALVTEIRGCLQGFSSCDIGVFLNLLNEVCERFKYGRLCMSAIRIVIDMYNCRNASEAMYILKNVMAFWDELVENYKDWRSRSRAPETESDNNECEDSGNLPLDVEEIMDEIVGDVDFIPEHFYHLGSIEMEEEVYHFPVDHLEWGAEGELAPEDYVLIAQNSFGTSTQSCNIMHQGNTANVFLEHHGLVKIISSVKQQIIILKKFKKLE</sequence>
<evidence type="ECO:0000256" key="1">
    <source>
        <dbReference type="SAM" id="MobiDB-lite"/>
    </source>
</evidence>
<keyword evidence="3" id="KW-1185">Reference proteome</keyword>
<dbReference type="RefSeq" id="XP_034241178.1">
    <property type="nucleotide sequence ID" value="XM_034385287.1"/>
</dbReference>
<accession>A0A6P8YMJ6</accession>
<evidence type="ECO:0000313" key="4">
    <source>
        <dbReference type="RefSeq" id="XP_034241178.1"/>
    </source>
</evidence>
<protein>
    <submittedName>
        <fullName evidence="4">Uncharacterized protein LOC117645238</fullName>
    </submittedName>
</protein>
<proteinExistence type="predicted"/>
<organism evidence="4">
    <name type="scientific">Thrips palmi</name>
    <name type="common">Melon thrips</name>
    <dbReference type="NCBI Taxonomy" id="161013"/>
    <lineage>
        <taxon>Eukaryota</taxon>
        <taxon>Metazoa</taxon>
        <taxon>Ecdysozoa</taxon>
        <taxon>Arthropoda</taxon>
        <taxon>Hexapoda</taxon>
        <taxon>Insecta</taxon>
        <taxon>Pterygota</taxon>
        <taxon>Neoptera</taxon>
        <taxon>Paraneoptera</taxon>
        <taxon>Thysanoptera</taxon>
        <taxon>Terebrantia</taxon>
        <taxon>Thripoidea</taxon>
        <taxon>Thripidae</taxon>
        <taxon>Thrips</taxon>
    </lineage>
</organism>
<dbReference type="InParanoid" id="A0A6P8YMJ6"/>
<dbReference type="KEGG" id="tpal:117645238"/>
<dbReference type="Proteomes" id="UP000515158">
    <property type="component" value="Unplaced"/>
</dbReference>
<feature type="domain" description="DUF4781" evidence="2">
    <location>
        <begin position="157"/>
        <end position="426"/>
    </location>
</feature>
<dbReference type="InterPro" id="IPR031962">
    <property type="entry name" value="DUF4781"/>
</dbReference>
<dbReference type="AlphaFoldDB" id="A0A6P8YMJ6"/>
<name>A0A6P8YMJ6_THRPL</name>
<dbReference type="Pfam" id="PF16013">
    <property type="entry name" value="DUF4781"/>
    <property type="match status" value="1"/>
</dbReference>
<dbReference type="OrthoDB" id="6512497at2759"/>
<evidence type="ECO:0000259" key="2">
    <source>
        <dbReference type="Pfam" id="PF16013"/>
    </source>
</evidence>
<evidence type="ECO:0000313" key="3">
    <source>
        <dbReference type="Proteomes" id="UP000515158"/>
    </source>
</evidence>
<dbReference type="PANTHER" id="PTHR21115:SF0">
    <property type="entry name" value="GH06117P-RELATED"/>
    <property type="match status" value="1"/>
</dbReference>